<dbReference type="CDD" id="cd22744">
    <property type="entry name" value="OTU"/>
    <property type="match status" value="1"/>
</dbReference>
<dbReference type="EMBL" id="MN918687">
    <property type="protein sequence ID" value="QJI53575.1"/>
    <property type="molecule type" value="Genomic_RNA"/>
</dbReference>
<evidence type="ECO:0000259" key="10">
    <source>
        <dbReference type="PROSITE" id="PS50507"/>
    </source>
</evidence>
<dbReference type="SUPFAM" id="SSF52540">
    <property type="entry name" value="P-loop containing nucleoside triphosphate hydrolases"/>
    <property type="match status" value="1"/>
</dbReference>
<evidence type="ECO:0000256" key="8">
    <source>
        <dbReference type="ARBA" id="ARBA00022840"/>
    </source>
</evidence>
<name>A0A6M3YNZ0_9VIRU</name>
<dbReference type="Gene3D" id="3.30.70.270">
    <property type="match status" value="1"/>
</dbReference>
<dbReference type="Gene3D" id="2.60.120.1520">
    <property type="match status" value="1"/>
</dbReference>
<dbReference type="InterPro" id="IPR001205">
    <property type="entry name" value="RNA-dir_pol_C"/>
</dbReference>
<feature type="domain" description="RdRp catalytic" evidence="10">
    <location>
        <begin position="1994"/>
        <end position="2129"/>
    </location>
</feature>
<dbReference type="InterPro" id="IPR009003">
    <property type="entry name" value="Peptidase_S1_PA"/>
</dbReference>
<dbReference type="GO" id="GO:0005524">
    <property type="term" value="F:ATP binding"/>
    <property type="evidence" value="ECO:0007669"/>
    <property type="project" value="UniProtKB-KW"/>
</dbReference>
<dbReference type="CDD" id="cd23169">
    <property type="entry name" value="ps-ssRNAv-Picornavirales"/>
    <property type="match status" value="1"/>
</dbReference>
<evidence type="ECO:0000256" key="9">
    <source>
        <dbReference type="ARBA" id="ARBA00022953"/>
    </source>
</evidence>
<evidence type="ECO:0000256" key="7">
    <source>
        <dbReference type="ARBA" id="ARBA00022807"/>
    </source>
</evidence>
<dbReference type="SUPFAM" id="SSF56672">
    <property type="entry name" value="DNA/RNA polymerases"/>
    <property type="match status" value="1"/>
</dbReference>
<feature type="domain" description="SF3 helicase" evidence="11">
    <location>
        <begin position="706"/>
        <end position="873"/>
    </location>
</feature>
<dbReference type="Pfam" id="PF00910">
    <property type="entry name" value="RNA_helicase"/>
    <property type="match status" value="1"/>
</dbReference>
<dbReference type="Gene3D" id="1.20.960.20">
    <property type="match status" value="1"/>
</dbReference>
<reference evidence="12" key="1">
    <citation type="submission" date="2020-01" db="EMBL/GenBank/DDBJ databases">
        <title>Viral genomes from wild and zoo birds in China.</title>
        <authorList>
            <person name="Zhao M."/>
            <person name="Shan L.T."/>
            <person name="Yang X.S."/>
            <person name="Zhang W."/>
        </authorList>
    </citation>
    <scope>NUCLEOTIDE SEQUENCE</scope>
    <source>
        <strain evidence="12">Tom152shi1</strain>
    </source>
</reference>
<dbReference type="InterPro" id="IPR007094">
    <property type="entry name" value="RNA-dir_pol_PSvirus"/>
</dbReference>
<dbReference type="SUPFAM" id="SSF51197">
    <property type="entry name" value="Clavaminate synthase-like"/>
    <property type="match status" value="1"/>
</dbReference>
<evidence type="ECO:0000256" key="2">
    <source>
        <dbReference type="ARBA" id="ARBA00022670"/>
    </source>
</evidence>
<evidence type="ECO:0000256" key="4">
    <source>
        <dbReference type="ARBA" id="ARBA00022695"/>
    </source>
</evidence>
<dbReference type="GO" id="GO:0039694">
    <property type="term" value="P:viral RNA genome replication"/>
    <property type="evidence" value="ECO:0007669"/>
    <property type="project" value="InterPro"/>
</dbReference>
<evidence type="ECO:0000256" key="1">
    <source>
        <dbReference type="ARBA" id="ARBA00022484"/>
    </source>
</evidence>
<dbReference type="GO" id="GO:0008234">
    <property type="term" value="F:cysteine-type peptidase activity"/>
    <property type="evidence" value="ECO:0007669"/>
    <property type="project" value="UniProtKB-KW"/>
</dbReference>
<evidence type="ECO:0000259" key="11">
    <source>
        <dbReference type="PROSITE" id="PS51218"/>
    </source>
</evidence>
<dbReference type="CDD" id="cd00009">
    <property type="entry name" value="AAA"/>
    <property type="match status" value="1"/>
</dbReference>
<dbReference type="InterPro" id="IPR014759">
    <property type="entry name" value="Helicase_SF3_ssRNA_vir"/>
</dbReference>
<dbReference type="Gene3D" id="3.40.50.300">
    <property type="entry name" value="P-loop containing nucleotide triphosphate hydrolases"/>
    <property type="match status" value="1"/>
</dbReference>
<keyword evidence="5" id="KW-0547">Nucleotide-binding</keyword>
<dbReference type="InterPro" id="IPR043502">
    <property type="entry name" value="DNA/RNA_pol_sf"/>
</dbReference>
<keyword evidence="7" id="KW-0788">Thiol protease</keyword>
<evidence type="ECO:0000313" key="12">
    <source>
        <dbReference type="EMBL" id="QJI53575.1"/>
    </source>
</evidence>
<keyword evidence="3" id="KW-0808">Transferase</keyword>
<dbReference type="PROSITE" id="PS51218">
    <property type="entry name" value="SF3_HELICASE_2"/>
    <property type="match status" value="1"/>
</dbReference>
<keyword evidence="9" id="KW-0693">Viral RNA replication</keyword>
<accession>A0A6M3YNZ0</accession>
<protein>
    <recommendedName>
        <fullName evidence="13">Polyprotein</fullName>
    </recommendedName>
</protein>
<keyword evidence="4" id="KW-0548">Nucleotidyltransferase</keyword>
<evidence type="ECO:0000256" key="6">
    <source>
        <dbReference type="ARBA" id="ARBA00022801"/>
    </source>
</evidence>
<dbReference type="GO" id="GO:0006508">
    <property type="term" value="P:proteolysis"/>
    <property type="evidence" value="ECO:0007669"/>
    <property type="project" value="UniProtKB-KW"/>
</dbReference>
<keyword evidence="1" id="KW-0696">RNA-directed RNA polymerase</keyword>
<organism evidence="12">
    <name type="scientific">Picornavirales sp</name>
    <dbReference type="NCBI Taxonomy" id="1955153"/>
    <lineage>
        <taxon>Viruses</taxon>
        <taxon>Riboviria</taxon>
        <taxon>Orthornavirae</taxon>
        <taxon>Pisuviricota</taxon>
        <taxon>Pisoniviricetes</taxon>
        <taxon>Picornavirales</taxon>
    </lineage>
</organism>
<dbReference type="Pfam" id="PF00680">
    <property type="entry name" value="RdRP_1"/>
    <property type="match status" value="1"/>
</dbReference>
<dbReference type="GO" id="GO:0003723">
    <property type="term" value="F:RNA binding"/>
    <property type="evidence" value="ECO:0007669"/>
    <property type="project" value="InterPro"/>
</dbReference>
<dbReference type="GO" id="GO:0006351">
    <property type="term" value="P:DNA-templated transcription"/>
    <property type="evidence" value="ECO:0007669"/>
    <property type="project" value="InterPro"/>
</dbReference>
<dbReference type="InterPro" id="IPR027417">
    <property type="entry name" value="P-loop_NTPase"/>
</dbReference>
<dbReference type="InterPro" id="IPR000605">
    <property type="entry name" value="Helicase_SF3_ssDNA/RNA_vir"/>
</dbReference>
<dbReference type="GO" id="GO:0003968">
    <property type="term" value="F:RNA-directed RNA polymerase activity"/>
    <property type="evidence" value="ECO:0007669"/>
    <property type="project" value="UniProtKB-KW"/>
</dbReference>
<dbReference type="GO" id="GO:0003724">
    <property type="term" value="F:RNA helicase activity"/>
    <property type="evidence" value="ECO:0007669"/>
    <property type="project" value="InterPro"/>
</dbReference>
<evidence type="ECO:0000256" key="3">
    <source>
        <dbReference type="ARBA" id="ARBA00022679"/>
    </source>
</evidence>
<keyword evidence="2" id="KW-0645">Protease</keyword>
<dbReference type="SUPFAM" id="SSF50494">
    <property type="entry name" value="Trypsin-like serine proteases"/>
    <property type="match status" value="1"/>
</dbReference>
<evidence type="ECO:0000256" key="5">
    <source>
        <dbReference type="ARBA" id="ARBA00022741"/>
    </source>
</evidence>
<dbReference type="InterPro" id="IPR043128">
    <property type="entry name" value="Rev_trsase/Diguanyl_cyclase"/>
</dbReference>
<keyword evidence="8" id="KW-0067">ATP-binding</keyword>
<evidence type="ECO:0008006" key="13">
    <source>
        <dbReference type="Google" id="ProtNLM"/>
    </source>
</evidence>
<proteinExistence type="predicted"/>
<sequence length="2436" mass="275228">MVFTDFLDEDALVKYWNTASFDIHRKYRSMLEVALACMLNSETVPIVADSKFFDFFKKKISALHLPVDRKMCYEVDCIAMFVCARKIGYYLGDARGTPELAVYQKLVKLLGELTVVESDILLRVLEEKTGPIQLLASRVTMENINWFMNKLKITNSVALIHDFFGSPSLMGKFNAIFKLLELHDMLWKSINWELAQQFVEFVYGIIAWLMEKTSMGVEMAKKGYNWVKAKLEGTTDEVEPEIQEAILRVEKQAAEEVKDEPPTVVIKPFKDSVEITKVLPVKEERSVLCHCNQPPLFGCGNCKKHWCMACNTSGVRCKCVTPTVHAFGTNCCVESNQDCLFRAVAAHSGHTVDDLKQAIRNYIADTSACSAKYDLYSGVQRFDEIIANVKSQLETSCMCEMDTVFCLSCFLPFNIAVYTNNSVLVNKDFDINGPVCWIHLDQKYSHFEHSPVQPDLAGYAWSTYFGGLFTPTTLSRSESESSFSSTESREDAILRACGIDISGPKAKPVAEVKPMKAAAVEITESLDSTPIGTRIKEWLEKTFTDVCKFFENNPIVGALTALISGIATFLGFTLPIVSSGLEKNTLIKRFSDATRTIYYAQKGTEGITKAFQETIGAVKDVFGISTNQEVVKFKEHVAEMYKMANEMSHKAAVNPGEFINDGQKFLMFRKKMEDITNTYMSLSKFTSKQDLAVITPIWYALSRAFQDLSNVYNKFMAGLADRQEPVTIWLWGESDVGKSQLCSYLIDKVNEASNRPNLQTMTISKGPEFWNTYCQQAHIKIDDFMSYCGQEGDLDSLAFFNLATCASYNPSMAHLNDKNTMANPLFVWVASNYSTLALNSNITNIVAFERRRNVFINVSWPEHSKCPKGRYDCEHWKGKTVNNFDHLTLTACNPNITELNKNQQVTLVKGKKIVKDSFSKTALTDEEIVADGTRVTIDEVVKAILACEARHNQKFQDIIRRKQRIGTIDIRKEAEIPIWDKMPNVFLTGPPGTGKSYILAGVAQRLVARELGVVHIKKAEEFESWAEKDFPPLHKTTIIDDLSTHLEHPKIGVLFDKIKERYDMAAVDLDVWIIGVNPGPTRDCIHNKLNKGDEYYDMIFRRGKAVTCSFKRRFGLFGFTSYSHADTAKVVGNIEGYVEYYVGACKMPQQGIIEMLSTHVPEVTISNLKDKLAVRENIKPSISCIVPMSSKDFVVMINNTSVASIISFLTSSKTQMFTTSLTVVEIGRKILQIVNNAKDYLGVNFTSMEDFLLQCWNNNFLTPFKGETILFKCLDASFYIDGRVNDMEVGVIWMPEHEVDNAITSMAVAAQTISAMDLSKIAASRMPPWFCLIGDLIKTCFMTMASGVVAASCVEQQQQAHMAVKYAIELKEFFGDVTKREMEGVPASIKSRLYPGVSDIRADQYASIEDDDLLSKYRESGKTYEKLDKNRNKAETMTESGKTYDKYDKSRTKAESKIKKKFKHISQEYADRAFDHNVVRTGKIPEVKTECCVELAGDVERAVAEVVTDPSLPSILKRITGNLCSICDSTGKHYCYGLFVKGNLVTTVLHVLPAVDNLRVMDSTGKLWHTKVAFKDPIIDRLDLVVTDKGFESKPNIVAHLSPKTCTPATDSEAVLVCLSQEFIRGTPTLYLRSYKVGIMRHMTYSGDNSMGYYHLSYKGHKVGYSLTGVQTTYGDCGSILFLADPSWTQGKIIAMHVAAGTHEAYGRLIHREHYTEEVKCESIVSSPYISTEHATLIEADDALAVVHYPQHVPAKTKLYRNVYPIGPKEYEPAILGRNDTRNPGVEMLAKEAAKWCVPRQELRSEDKNLISIAVEQLANWYADVFIKEGVVLKTLTKMEAINKLSGCSTSEPIITKTSAGFPWSDITKEQGKKSYIMVDDDGIHRFRKGALQQKLFNAIDLYKLEAKSQAKASCVFKVFLKDEPVKLKKIYDDPKTRTIAAAPLDFQIVYRQYMHSAQAWLASNWHVLPPKVGINPLSLDYHTLYNTMASVSTEASDLDFQGWDFSIHPFILAQLPKFWNIIYRRCDPNWKEEDDAMRNVLYSKIVKFLILVGNKIVQTTGGIPSGYPGTTPDNSIINDLIGFVGYLKLVVKRNPCLSSISTFRQDVCTSTYGDDVLRTISPLVLHLYNTVTLAEYFKTLGFNPQPASKEGDFIAHRPLMECLFLSRSFRLWGSFVVGALLYDHLCKPTWWVHDSRSHSFWESPDEVCQNGETIRSCHASLLYEASLHPEPVFNKFRDVAMKVWCEYGGERPLTYDECHARMFNIATNLNGTFVPGVVVAEEIDILHLSSRHVPIDVKEFHNRRSWHFGKAYKYGNTYHRPVIIPNTLQKYLDYVNELFNKEFNSILINEYEPGGLIPWHKDDEPCLDLAEGVACLTLRGNGKMEWKSDSGDRFARYMSPGDIYLMEETNLRHFYHRRVDHTELTTTLTFRKLDT</sequence>
<keyword evidence="6" id="KW-0378">Hydrolase</keyword>
<dbReference type="PROSITE" id="PS50507">
    <property type="entry name" value="RDRP_SSRNA_POS"/>
    <property type="match status" value="1"/>
</dbReference>